<organism evidence="7">
    <name type="scientific">Aceria tosichella</name>
    <name type="common">wheat curl mite</name>
    <dbReference type="NCBI Taxonomy" id="561515"/>
    <lineage>
        <taxon>Eukaryota</taxon>
        <taxon>Metazoa</taxon>
        <taxon>Ecdysozoa</taxon>
        <taxon>Arthropoda</taxon>
        <taxon>Chelicerata</taxon>
        <taxon>Arachnida</taxon>
        <taxon>Acari</taxon>
        <taxon>Acariformes</taxon>
        <taxon>Trombidiformes</taxon>
        <taxon>Prostigmata</taxon>
        <taxon>Eupodina</taxon>
        <taxon>Eriophyoidea</taxon>
        <taxon>Eriophyidae</taxon>
        <taxon>Eriophyinae</taxon>
        <taxon>Aceriini</taxon>
        <taxon>Aceria</taxon>
    </lineage>
</organism>
<evidence type="ECO:0000313" key="7">
    <source>
        <dbReference type="EMBL" id="MDE47696.1"/>
    </source>
</evidence>
<dbReference type="Pfam" id="PF01370">
    <property type="entry name" value="Epimerase"/>
    <property type="match status" value="1"/>
</dbReference>
<dbReference type="SUPFAM" id="SSF51735">
    <property type="entry name" value="NAD(P)-binding Rossmann-fold domains"/>
    <property type="match status" value="1"/>
</dbReference>
<dbReference type="InterPro" id="IPR036291">
    <property type="entry name" value="NAD(P)-bd_dom_sf"/>
</dbReference>
<evidence type="ECO:0000256" key="3">
    <source>
        <dbReference type="ARBA" id="ARBA00042000"/>
    </source>
</evidence>
<evidence type="ECO:0000256" key="1">
    <source>
        <dbReference type="ARBA" id="ARBA00038501"/>
    </source>
</evidence>
<dbReference type="CDD" id="cd05271">
    <property type="entry name" value="NDUFA9_like_SDR_a"/>
    <property type="match status" value="1"/>
</dbReference>
<dbReference type="AlphaFoldDB" id="A0A6G1SAZ9"/>
<reference evidence="7" key="1">
    <citation type="submission" date="2018-10" db="EMBL/GenBank/DDBJ databases">
        <title>Transcriptome assembly of Aceria tosichella (Wheat curl mite) Type 2.</title>
        <authorList>
            <person name="Scully E.D."/>
            <person name="Geib S.M."/>
            <person name="Palmer N.A."/>
            <person name="Gupta A.K."/>
            <person name="Sarath G."/>
            <person name="Tatineni S."/>
        </authorList>
    </citation>
    <scope>NUCLEOTIDE SEQUENCE</scope>
    <source>
        <strain evidence="7">LincolnNE</strain>
    </source>
</reference>
<dbReference type="EMBL" id="GGYP01002925">
    <property type="protein sequence ID" value="MDE47696.1"/>
    <property type="molecule type" value="Transcribed_RNA"/>
</dbReference>
<dbReference type="InterPro" id="IPR051207">
    <property type="entry name" value="ComplexI_NDUFA9_subunit"/>
</dbReference>
<feature type="domain" description="NAD-dependent epimerase/dehydratase" evidence="6">
    <location>
        <begin position="18"/>
        <end position="222"/>
    </location>
</feature>
<evidence type="ECO:0000256" key="4">
    <source>
        <dbReference type="ARBA" id="ARBA00043145"/>
    </source>
</evidence>
<evidence type="ECO:0000259" key="6">
    <source>
        <dbReference type="Pfam" id="PF01370"/>
    </source>
</evidence>
<sequence length="355" mass="40863">MAALTKRLANNVVTVFNGTGFVAQNLLARLGRNGAQIVIGYRGSRYDDEKIRIVGGLGQVYYSKYHMKDDKSLYEAMKHSNIVINTTGKMNETRNFSWHDVHVDGPRRMARIARECGVEKFVHISALNANPNPTPHVLKNGSQFYKSKYYGELAVREEFPNAIIFRPSDIVGEKDDFINHFLAMSRTRYTYKLAIWDYYDGVTKVPVFVRDLCAGIENALVDSSADGKTFQAVGPYRYDFCELLEYMRTCGGQSAKYDDCQITNLRYDIPMRLAHTILEKIQKYPLITWERVERDCTTDYVDPKLPTLLDLGVELTPLEQWIQVLGFYHPREHRFEIPYESAIRLDLPKRLEAMA</sequence>
<protein>
    <recommendedName>
        <fullName evidence="2">NADH dehydrogenase [ubiquinone] 1 alpha subcomplex subunit 9, mitochondrial</fullName>
    </recommendedName>
    <alternativeName>
        <fullName evidence="4">Complex I-39kD</fullName>
    </alternativeName>
    <alternativeName>
        <fullName evidence="3">NADH-ubiquinone oxidoreductase 39 kDa subunit</fullName>
    </alternativeName>
</protein>
<evidence type="ECO:0000256" key="2">
    <source>
        <dbReference type="ARBA" id="ARBA00040720"/>
    </source>
</evidence>
<keyword evidence="7" id="KW-0830">Ubiquinone</keyword>
<dbReference type="GO" id="GO:0044877">
    <property type="term" value="F:protein-containing complex binding"/>
    <property type="evidence" value="ECO:0007669"/>
    <property type="project" value="TreeGrafter"/>
</dbReference>
<accession>A0A6G1SAZ9</accession>
<comment type="similarity">
    <text evidence="1">Belongs to the complex I NDUFA9 subunit family.</text>
</comment>
<evidence type="ECO:0000256" key="5">
    <source>
        <dbReference type="ARBA" id="ARBA00046455"/>
    </source>
</evidence>
<dbReference type="GO" id="GO:0005739">
    <property type="term" value="C:mitochondrion"/>
    <property type="evidence" value="ECO:0007669"/>
    <property type="project" value="TreeGrafter"/>
</dbReference>
<dbReference type="PANTHER" id="PTHR12126:SF11">
    <property type="entry name" value="NADH DEHYDROGENASE [UBIQUINONE] 1 ALPHA SUBCOMPLEX SUBUNIT 9, MITOCHONDRIAL"/>
    <property type="match status" value="1"/>
</dbReference>
<proteinExistence type="inferred from homology"/>
<dbReference type="InterPro" id="IPR001509">
    <property type="entry name" value="Epimerase_deHydtase"/>
</dbReference>
<name>A0A6G1SAZ9_9ACAR</name>
<dbReference type="PANTHER" id="PTHR12126">
    <property type="entry name" value="NADH-UBIQUINONE OXIDOREDUCTASE 39 KDA SUBUNIT-RELATED"/>
    <property type="match status" value="1"/>
</dbReference>
<gene>
    <name evidence="7" type="primary">NDUFA9_1</name>
    <name evidence="7" type="ORF">g.21100</name>
</gene>
<dbReference type="Gene3D" id="3.40.50.720">
    <property type="entry name" value="NAD(P)-binding Rossmann-like Domain"/>
    <property type="match status" value="1"/>
</dbReference>
<comment type="subunit">
    <text evidence="5">Complex I is composed of 45 different subunits. This a component of the hydrophobic protein fraction. Interacts with BLOC1S1. Interacts with SLC2A4. Interacts with CLOCK. Interacts with RAB5IF.</text>
</comment>